<accession>J3LE84</accession>
<feature type="chain" id="PRO_5003773770" evidence="2">
    <location>
        <begin position="31"/>
        <end position="109"/>
    </location>
</feature>
<evidence type="ECO:0000256" key="1">
    <source>
        <dbReference type="SAM" id="MobiDB-lite"/>
    </source>
</evidence>
<dbReference type="Gramene" id="OB02G29510.1">
    <property type="protein sequence ID" value="OB02G29510.1"/>
    <property type="gene ID" value="OB02G29510"/>
</dbReference>
<feature type="compositionally biased region" description="Basic and acidic residues" evidence="1">
    <location>
        <begin position="49"/>
        <end position="63"/>
    </location>
</feature>
<dbReference type="HOGENOM" id="CLU_2188003_0_0_1"/>
<reference evidence="3" key="1">
    <citation type="submission" date="2013-04" db="UniProtKB">
        <authorList>
            <consortium name="EnsemblPlants"/>
        </authorList>
    </citation>
    <scope>IDENTIFICATION</scope>
</reference>
<dbReference type="EnsemblPlants" id="OB02G29510.1">
    <property type="protein sequence ID" value="OB02G29510.1"/>
    <property type="gene ID" value="OB02G29510"/>
</dbReference>
<dbReference type="Proteomes" id="UP000006038">
    <property type="component" value="Unassembled WGS sequence"/>
</dbReference>
<keyword evidence="4" id="KW-1185">Reference proteome</keyword>
<dbReference type="AlphaFoldDB" id="J3LE84"/>
<gene>
    <name evidence="3" type="primary">LOC102715826</name>
</gene>
<keyword evidence="2" id="KW-0732">Signal</keyword>
<evidence type="ECO:0000313" key="3">
    <source>
        <dbReference type="EnsemblPlants" id="OB02G29510.1"/>
    </source>
</evidence>
<evidence type="ECO:0000313" key="4">
    <source>
        <dbReference type="Proteomes" id="UP000006038"/>
    </source>
</evidence>
<protein>
    <submittedName>
        <fullName evidence="3">Uncharacterized protein</fullName>
    </submittedName>
</protein>
<sequence length="109" mass="11430">MSCPKAASCNLLVVVLVISLLALDRPIAHARHLKSTSMSSPDSSPAKGLEGDPKKKLDEEKNTKKVQTVQAGSSSSVDLASGSPGVDELAKIVVVDLRGPTPHPKKHNL</sequence>
<feature type="compositionally biased region" description="Low complexity" evidence="1">
    <location>
        <begin position="72"/>
        <end position="83"/>
    </location>
</feature>
<evidence type="ECO:0000256" key="2">
    <source>
        <dbReference type="SAM" id="SignalP"/>
    </source>
</evidence>
<organism evidence="3">
    <name type="scientific">Oryza brachyantha</name>
    <name type="common">malo sina</name>
    <dbReference type="NCBI Taxonomy" id="4533"/>
    <lineage>
        <taxon>Eukaryota</taxon>
        <taxon>Viridiplantae</taxon>
        <taxon>Streptophyta</taxon>
        <taxon>Embryophyta</taxon>
        <taxon>Tracheophyta</taxon>
        <taxon>Spermatophyta</taxon>
        <taxon>Magnoliopsida</taxon>
        <taxon>Liliopsida</taxon>
        <taxon>Poales</taxon>
        <taxon>Poaceae</taxon>
        <taxon>BOP clade</taxon>
        <taxon>Oryzoideae</taxon>
        <taxon>Oryzeae</taxon>
        <taxon>Oryzinae</taxon>
        <taxon>Oryza</taxon>
    </lineage>
</organism>
<feature type="compositionally biased region" description="Low complexity" evidence="1">
    <location>
        <begin position="35"/>
        <end position="44"/>
    </location>
</feature>
<dbReference type="eggNOG" id="ENOG502R3A6">
    <property type="taxonomic scope" value="Eukaryota"/>
</dbReference>
<proteinExistence type="predicted"/>
<feature type="signal peptide" evidence="2">
    <location>
        <begin position="1"/>
        <end position="30"/>
    </location>
</feature>
<feature type="region of interest" description="Disordered" evidence="1">
    <location>
        <begin position="31"/>
        <end position="83"/>
    </location>
</feature>
<dbReference type="OMA" id="MNCRSTT"/>
<name>J3LE84_ORYBR</name>